<dbReference type="RefSeq" id="WP_106240598.1">
    <property type="nucleotide sequence ID" value="NZ_PVZC01000001.1"/>
</dbReference>
<gene>
    <name evidence="2" type="ORF">CLV72_1011256</name>
</gene>
<dbReference type="Proteomes" id="UP000237846">
    <property type="component" value="Unassembled WGS sequence"/>
</dbReference>
<keyword evidence="1" id="KW-0812">Transmembrane</keyword>
<proteinExistence type="predicted"/>
<dbReference type="GO" id="GO:0016874">
    <property type="term" value="F:ligase activity"/>
    <property type="evidence" value="ECO:0007669"/>
    <property type="project" value="UniProtKB-KW"/>
</dbReference>
<accession>A0A2T0QFM7</accession>
<keyword evidence="2" id="KW-0436">Ligase</keyword>
<reference evidence="2 3" key="1">
    <citation type="submission" date="2018-03" db="EMBL/GenBank/DDBJ databases">
        <title>Genomic Encyclopedia of Archaeal and Bacterial Type Strains, Phase II (KMG-II): from individual species to whole genera.</title>
        <authorList>
            <person name="Goeker M."/>
        </authorList>
    </citation>
    <scope>NUCLEOTIDE SEQUENCE [LARGE SCALE GENOMIC DNA]</scope>
    <source>
        <strain evidence="2 3">DSM 45601</strain>
    </source>
</reference>
<comment type="caution">
    <text evidence="2">The sequence shown here is derived from an EMBL/GenBank/DDBJ whole genome shotgun (WGS) entry which is preliminary data.</text>
</comment>
<dbReference type="AlphaFoldDB" id="A0A2T0QFM7"/>
<keyword evidence="1" id="KW-1133">Transmembrane helix</keyword>
<name>A0A2T0QFM7_9ACTN</name>
<keyword evidence="3" id="KW-1185">Reference proteome</keyword>
<evidence type="ECO:0000256" key="1">
    <source>
        <dbReference type="SAM" id="Phobius"/>
    </source>
</evidence>
<dbReference type="EMBL" id="PVZC01000001">
    <property type="protein sequence ID" value="PRY02653.1"/>
    <property type="molecule type" value="Genomic_DNA"/>
</dbReference>
<evidence type="ECO:0000313" key="3">
    <source>
        <dbReference type="Proteomes" id="UP000237846"/>
    </source>
</evidence>
<feature type="transmembrane region" description="Helical" evidence="1">
    <location>
        <begin position="250"/>
        <end position="274"/>
    </location>
</feature>
<keyword evidence="1" id="KW-0472">Membrane</keyword>
<organism evidence="2 3">
    <name type="scientific">Allonocardiopsis opalescens</name>
    <dbReference type="NCBI Taxonomy" id="1144618"/>
    <lineage>
        <taxon>Bacteria</taxon>
        <taxon>Bacillati</taxon>
        <taxon>Actinomycetota</taxon>
        <taxon>Actinomycetes</taxon>
        <taxon>Streptosporangiales</taxon>
        <taxon>Allonocardiopsis</taxon>
    </lineage>
</organism>
<dbReference type="OrthoDB" id="7013907at2"/>
<sequence length="277" mass="29299">MRRTVILLLALGVLGAGILLQQRRTRALLRLLRRHPTLDLAAAADQARDRPGAAAEIVGRAEAAAEPATAPISGRDCLWYSLRVRPRKRVFAFGGRGYVPVPTDHPSSRSFVLSDGVRRVRVEPAGATAPLGRAALIRSESIDRAAARAPAAPDGTRPALPPITQHVLRNWPEAVEEHLAQPIVGFDYSEWTIEPGQDLFVIGALHPAPPGDDSGVAATVTAGPDGLLIATAAEPEVAGRLQREVRRSTAVGTGLVVLGCVPIAMWTMSALGVIPPP</sequence>
<evidence type="ECO:0000313" key="2">
    <source>
        <dbReference type="EMBL" id="PRY02653.1"/>
    </source>
</evidence>
<protein>
    <submittedName>
        <fullName evidence="2">E3 ubiquitin ligase</fullName>
    </submittedName>
</protein>